<dbReference type="Proteomes" id="UP001162480">
    <property type="component" value="Chromosome 17"/>
</dbReference>
<proteinExistence type="predicted"/>
<sequence>MFPCVCGGGRGGGGSGGGSCSGGSSSDGSNDYGVGRRDGGCTGMLLFQLNFETPVSICCRSVKVVGHICL</sequence>
<feature type="compositionally biased region" description="Gly residues" evidence="1">
    <location>
        <begin position="1"/>
        <end position="21"/>
    </location>
</feature>
<gene>
    <name evidence="2" type="ORF">OCTVUL_1B012623</name>
</gene>
<reference evidence="2" key="1">
    <citation type="submission" date="2023-08" db="EMBL/GenBank/DDBJ databases">
        <authorList>
            <person name="Alioto T."/>
            <person name="Alioto T."/>
            <person name="Gomez Garrido J."/>
        </authorList>
    </citation>
    <scope>NUCLEOTIDE SEQUENCE</scope>
</reference>
<feature type="region of interest" description="Disordered" evidence="1">
    <location>
        <begin position="1"/>
        <end position="31"/>
    </location>
</feature>
<evidence type="ECO:0000256" key="1">
    <source>
        <dbReference type="SAM" id="MobiDB-lite"/>
    </source>
</evidence>
<accession>A0AA36BJ61</accession>
<evidence type="ECO:0000313" key="2">
    <source>
        <dbReference type="EMBL" id="CAI9735391.1"/>
    </source>
</evidence>
<name>A0AA36BJ61_OCTVU</name>
<organism evidence="2 3">
    <name type="scientific">Octopus vulgaris</name>
    <name type="common">Common octopus</name>
    <dbReference type="NCBI Taxonomy" id="6645"/>
    <lineage>
        <taxon>Eukaryota</taxon>
        <taxon>Metazoa</taxon>
        <taxon>Spiralia</taxon>
        <taxon>Lophotrochozoa</taxon>
        <taxon>Mollusca</taxon>
        <taxon>Cephalopoda</taxon>
        <taxon>Coleoidea</taxon>
        <taxon>Octopodiformes</taxon>
        <taxon>Octopoda</taxon>
        <taxon>Incirrata</taxon>
        <taxon>Octopodidae</taxon>
        <taxon>Octopus</taxon>
    </lineage>
</organism>
<evidence type="ECO:0000313" key="3">
    <source>
        <dbReference type="Proteomes" id="UP001162480"/>
    </source>
</evidence>
<protein>
    <submittedName>
        <fullName evidence="2">Uncharacterized protein</fullName>
    </submittedName>
</protein>
<keyword evidence="3" id="KW-1185">Reference proteome</keyword>
<dbReference type="AlphaFoldDB" id="A0AA36BJ61"/>
<dbReference type="EMBL" id="OX597830">
    <property type="protein sequence ID" value="CAI9735391.1"/>
    <property type="molecule type" value="Genomic_DNA"/>
</dbReference>